<dbReference type="GeneID" id="9744339"/>
<dbReference type="AlphaFoldDB" id="E1RIM2"/>
<dbReference type="GO" id="GO:0032259">
    <property type="term" value="P:methylation"/>
    <property type="evidence" value="ECO:0007669"/>
    <property type="project" value="UniProtKB-KW"/>
</dbReference>
<dbReference type="InterPro" id="IPR004557">
    <property type="entry name" value="PrmC-related"/>
</dbReference>
<comment type="similarity">
    <text evidence="1">Belongs to the eukaryotic/archaeal PrmC-related family.</text>
</comment>
<evidence type="ECO:0000256" key="2">
    <source>
        <dbReference type="ARBA" id="ARBA00022603"/>
    </source>
</evidence>
<evidence type="ECO:0000256" key="4">
    <source>
        <dbReference type="ARBA" id="ARBA00022691"/>
    </source>
</evidence>
<dbReference type="SUPFAM" id="SSF53335">
    <property type="entry name" value="S-adenosyl-L-methionine-dependent methyltransferases"/>
    <property type="match status" value="1"/>
</dbReference>
<dbReference type="Proteomes" id="UP000006565">
    <property type="component" value="Chromosome"/>
</dbReference>
<dbReference type="InterPro" id="IPR002052">
    <property type="entry name" value="DNA_methylase_N6_adenine_CS"/>
</dbReference>
<feature type="domain" description="Methyltransferase small" evidence="5">
    <location>
        <begin position="22"/>
        <end position="102"/>
    </location>
</feature>
<evidence type="ECO:0000313" key="7">
    <source>
        <dbReference type="Proteomes" id="UP000006565"/>
    </source>
</evidence>
<evidence type="ECO:0000259" key="5">
    <source>
        <dbReference type="Pfam" id="PF05175"/>
    </source>
</evidence>
<sequence>MTELFYHEQVYRPEEDTFLLSEAVMHEIKSTDRVIEIGTGSGFISSGIRERSEQVIATDINPYACTTAKKNGVEVVRTDLFSGICGTFDLVIFNPPYLPTKAEERIDDWLEYALDGGEDGRTTIQKFAEQLGSVLSKTGRCLILISSLTGTDEVRKIFSDLGFLSFIVAEKKVEDERLYVLRVIRDLCRL</sequence>
<dbReference type="Pfam" id="PF05175">
    <property type="entry name" value="MTS"/>
    <property type="match status" value="1"/>
</dbReference>
<dbReference type="RefSeq" id="WP_013329791.1">
    <property type="nucleotide sequence ID" value="NC_014507.1"/>
</dbReference>
<gene>
    <name evidence="6" type="ordered locus">Mpet_1862</name>
</gene>
<dbReference type="InterPro" id="IPR007848">
    <property type="entry name" value="Small_mtfrase_dom"/>
</dbReference>
<proteinExistence type="inferred from homology"/>
<dbReference type="GO" id="GO:0035657">
    <property type="term" value="C:eRF1 methyltransferase complex"/>
    <property type="evidence" value="ECO:0007669"/>
    <property type="project" value="TreeGrafter"/>
</dbReference>
<dbReference type="eggNOG" id="arCOG00109">
    <property type="taxonomic scope" value="Archaea"/>
</dbReference>
<dbReference type="CDD" id="cd02440">
    <property type="entry name" value="AdoMet_MTases"/>
    <property type="match status" value="1"/>
</dbReference>
<dbReference type="GO" id="GO:0008757">
    <property type="term" value="F:S-adenosylmethionine-dependent methyltransferase activity"/>
    <property type="evidence" value="ECO:0007669"/>
    <property type="project" value="TreeGrafter"/>
</dbReference>
<evidence type="ECO:0000256" key="1">
    <source>
        <dbReference type="ARBA" id="ARBA00006149"/>
    </source>
</evidence>
<keyword evidence="4" id="KW-0949">S-adenosyl-L-methionine</keyword>
<dbReference type="KEGG" id="mpi:Mpet_1862"/>
<dbReference type="PANTHER" id="PTHR45875:SF1">
    <property type="entry name" value="METHYLTRANSFERASE N6AMT1"/>
    <property type="match status" value="1"/>
</dbReference>
<keyword evidence="7" id="KW-1185">Reference proteome</keyword>
<dbReference type="NCBIfam" id="TIGR00537">
    <property type="entry name" value="hemK_rel_arch"/>
    <property type="match status" value="1"/>
</dbReference>
<dbReference type="PROSITE" id="PS00092">
    <property type="entry name" value="N6_MTASE"/>
    <property type="match status" value="1"/>
</dbReference>
<evidence type="ECO:0000256" key="3">
    <source>
        <dbReference type="ARBA" id="ARBA00022679"/>
    </source>
</evidence>
<dbReference type="NCBIfam" id="NF011530">
    <property type="entry name" value="PRK14968.1-4"/>
    <property type="match status" value="1"/>
</dbReference>
<dbReference type="GO" id="GO:0003676">
    <property type="term" value="F:nucleic acid binding"/>
    <property type="evidence" value="ECO:0007669"/>
    <property type="project" value="InterPro"/>
</dbReference>
<evidence type="ECO:0000313" key="6">
    <source>
        <dbReference type="EMBL" id="ADN36614.1"/>
    </source>
</evidence>
<dbReference type="HOGENOM" id="CLU_018398_6_2_2"/>
<reference evidence="6 7" key="1">
    <citation type="journal article" date="2010" name="Stand. Genomic Sci.">
        <title>Complete genome sequence of Methanoplanus petrolearius type strain (SEBR 4847).</title>
        <authorList>
            <person name="Brambilla E."/>
            <person name="Djao O.D."/>
            <person name="Daligault H."/>
            <person name="Lapidus A."/>
            <person name="Lucas S."/>
            <person name="Hammon N."/>
            <person name="Nolan M."/>
            <person name="Tice H."/>
            <person name="Cheng J.F."/>
            <person name="Han C."/>
            <person name="Tapia R."/>
            <person name="Goodwin L."/>
            <person name="Pitluck S."/>
            <person name="Liolios K."/>
            <person name="Ivanova N."/>
            <person name="Mavromatis K."/>
            <person name="Mikhailova N."/>
            <person name="Pati A."/>
            <person name="Chen A."/>
            <person name="Palaniappan K."/>
            <person name="Land M."/>
            <person name="Hauser L."/>
            <person name="Chang Y.J."/>
            <person name="Jeffries C.D."/>
            <person name="Rohde M."/>
            <person name="Spring S."/>
            <person name="Sikorski J."/>
            <person name="Goker M."/>
            <person name="Woyke T."/>
            <person name="Bristow J."/>
            <person name="Eisen J.A."/>
            <person name="Markowitz V."/>
            <person name="Hugenholtz P."/>
            <person name="Kyrpides N.C."/>
            <person name="Klenk H.P."/>
        </authorList>
    </citation>
    <scope>NUCLEOTIDE SEQUENCE [LARGE SCALE GENOMIC DNA]</scope>
    <source>
        <strain evidence="7">DSM 11571 / OCM 486 / SEBR 4847</strain>
    </source>
</reference>
<dbReference type="GO" id="GO:0008276">
    <property type="term" value="F:protein methyltransferase activity"/>
    <property type="evidence" value="ECO:0007669"/>
    <property type="project" value="TreeGrafter"/>
</dbReference>
<name>E1RIM2_METP4</name>
<dbReference type="STRING" id="679926.Mpet_1862"/>
<dbReference type="InterPro" id="IPR029063">
    <property type="entry name" value="SAM-dependent_MTases_sf"/>
</dbReference>
<dbReference type="NCBIfam" id="NF011529">
    <property type="entry name" value="PRK14968.1-3"/>
    <property type="match status" value="1"/>
</dbReference>
<dbReference type="SMR" id="E1RIM2"/>
<organism evidence="6 7">
    <name type="scientific">Methanolacinia petrolearia (strain DSM 11571 / OCM 486 / SEBR 4847)</name>
    <name type="common">Methanoplanus petrolearius</name>
    <dbReference type="NCBI Taxonomy" id="679926"/>
    <lineage>
        <taxon>Archaea</taxon>
        <taxon>Methanobacteriati</taxon>
        <taxon>Methanobacteriota</taxon>
        <taxon>Stenosarchaea group</taxon>
        <taxon>Methanomicrobia</taxon>
        <taxon>Methanomicrobiales</taxon>
        <taxon>Methanomicrobiaceae</taxon>
        <taxon>Methanolacinia</taxon>
    </lineage>
</organism>
<dbReference type="Gene3D" id="3.40.50.150">
    <property type="entry name" value="Vaccinia Virus protein VP39"/>
    <property type="match status" value="1"/>
</dbReference>
<keyword evidence="2 6" id="KW-0489">Methyltransferase</keyword>
<dbReference type="EMBL" id="CP002117">
    <property type="protein sequence ID" value="ADN36614.1"/>
    <property type="molecule type" value="Genomic_DNA"/>
</dbReference>
<dbReference type="InterPro" id="IPR052190">
    <property type="entry name" value="Euk-Arch_PrmC-MTase"/>
</dbReference>
<keyword evidence="3" id="KW-0808">Transferase</keyword>
<protein>
    <submittedName>
        <fullName evidence="6">Methylase</fullName>
    </submittedName>
</protein>
<dbReference type="OrthoDB" id="27149at2157"/>
<accession>E1RIM2</accession>
<dbReference type="PANTHER" id="PTHR45875">
    <property type="entry name" value="METHYLTRANSFERASE N6AMT1"/>
    <property type="match status" value="1"/>
</dbReference>